<feature type="region of interest" description="Disordered" evidence="7">
    <location>
        <begin position="231"/>
        <end position="321"/>
    </location>
</feature>
<dbReference type="NCBIfam" id="NF002621">
    <property type="entry name" value="PRK02287.1"/>
    <property type="match status" value="1"/>
</dbReference>
<dbReference type="Pfam" id="PF04068">
    <property type="entry name" value="Fer4_RLI"/>
    <property type="match status" value="1"/>
</dbReference>
<dbReference type="GeneID" id="20210075"/>
<feature type="compositionally biased region" description="Basic and acidic residues" evidence="7">
    <location>
        <begin position="279"/>
        <end position="291"/>
    </location>
</feature>
<proteinExistence type="inferred from homology"/>
<feature type="binding site" evidence="6">
    <location>
        <position position="79"/>
    </location>
    <ligand>
        <name>S-adenosyl-L-methionine</name>
        <dbReference type="ChEBI" id="CHEBI:59789"/>
    </ligand>
</feature>
<feature type="compositionally biased region" description="Acidic residues" evidence="7">
    <location>
        <begin position="292"/>
        <end position="310"/>
    </location>
</feature>
<dbReference type="EMBL" id="AMQM01002805">
    <property type="status" value="NOT_ANNOTATED_CDS"/>
    <property type="molecule type" value="Genomic_DNA"/>
</dbReference>
<dbReference type="STRING" id="6412.T1FMM6"/>
<evidence type="ECO:0000313" key="11">
    <source>
        <dbReference type="EnsemblMetazoa" id="HelroP185298"/>
    </source>
</evidence>
<dbReference type="KEGG" id="hro:HELRODRAFT_185298"/>
<dbReference type="EC" id="2.5.1.157" evidence="6"/>
<dbReference type="EMBL" id="KB095858">
    <property type="protein sequence ID" value="ESO11015.1"/>
    <property type="molecule type" value="Genomic_DNA"/>
</dbReference>
<dbReference type="GO" id="GO:0000455">
    <property type="term" value="P:enzyme-directed rRNA pseudouridine synthesis"/>
    <property type="evidence" value="ECO:0007669"/>
    <property type="project" value="UniProtKB-UniRule"/>
</dbReference>
<evidence type="ECO:0000313" key="10">
    <source>
        <dbReference type="EMBL" id="ESO11015.1"/>
    </source>
</evidence>
<dbReference type="Proteomes" id="UP000015101">
    <property type="component" value="Unassembled WGS sequence"/>
</dbReference>
<dbReference type="InterPro" id="IPR022968">
    <property type="entry name" value="Tsr3-like"/>
</dbReference>
<keyword evidence="12" id="KW-1185">Reference proteome</keyword>
<dbReference type="GO" id="GO:0030490">
    <property type="term" value="P:maturation of SSU-rRNA"/>
    <property type="evidence" value="ECO:0000318"/>
    <property type="project" value="GO_Central"/>
</dbReference>
<evidence type="ECO:0000256" key="6">
    <source>
        <dbReference type="HAMAP-Rule" id="MF_03146"/>
    </source>
</evidence>
<reference evidence="10 12" key="2">
    <citation type="journal article" date="2013" name="Nature">
        <title>Insights into bilaterian evolution from three spiralian genomes.</title>
        <authorList>
            <person name="Simakov O."/>
            <person name="Marletaz F."/>
            <person name="Cho S.J."/>
            <person name="Edsinger-Gonzales E."/>
            <person name="Havlak P."/>
            <person name="Hellsten U."/>
            <person name="Kuo D.H."/>
            <person name="Larsson T."/>
            <person name="Lv J."/>
            <person name="Arendt D."/>
            <person name="Savage R."/>
            <person name="Osoegawa K."/>
            <person name="de Jong P."/>
            <person name="Grimwood J."/>
            <person name="Chapman J.A."/>
            <person name="Shapiro H."/>
            <person name="Aerts A."/>
            <person name="Otillar R.P."/>
            <person name="Terry A.Y."/>
            <person name="Boore J.L."/>
            <person name="Grigoriev I.V."/>
            <person name="Lindberg D.R."/>
            <person name="Seaver E.C."/>
            <person name="Weisblat D.A."/>
            <person name="Putnam N.H."/>
            <person name="Rokhsar D.S."/>
        </authorList>
    </citation>
    <scope>NUCLEOTIDE SEQUENCE</scope>
</reference>
<comment type="catalytic activity">
    <reaction evidence="6">
        <text>an N(1)-methylpseudouridine in rRNA + S-adenosyl-L-methionine = N(1)-methyl-N(3)-[(3S)-3-amino-3-carboxypropyl]pseudouridine in rRNA + S-methyl-5'-thioadenosine + H(+)</text>
        <dbReference type="Rhea" id="RHEA:63296"/>
        <dbReference type="Rhea" id="RHEA-COMP:11634"/>
        <dbReference type="Rhea" id="RHEA-COMP:16310"/>
        <dbReference type="ChEBI" id="CHEBI:15378"/>
        <dbReference type="ChEBI" id="CHEBI:17509"/>
        <dbReference type="ChEBI" id="CHEBI:59789"/>
        <dbReference type="ChEBI" id="CHEBI:74890"/>
        <dbReference type="ChEBI" id="CHEBI:146234"/>
        <dbReference type="EC" id="2.5.1.157"/>
    </reaction>
</comment>
<comment type="similarity">
    <text evidence="6">Belongs to the TDD superfamily. TSR3 family.</text>
</comment>
<feature type="binding site" evidence="6">
    <location>
        <position position="127"/>
    </location>
    <ligand>
        <name>S-adenosyl-L-methionine</name>
        <dbReference type="ChEBI" id="CHEBI:59789"/>
    </ligand>
</feature>
<protein>
    <recommendedName>
        <fullName evidence="6">18S rRNA aminocarboxypropyltransferase</fullName>
        <ecNumber evidence="6">2.5.1.157</ecNumber>
    </recommendedName>
</protein>
<evidence type="ECO:0000259" key="9">
    <source>
        <dbReference type="Pfam" id="PF04068"/>
    </source>
</evidence>
<keyword evidence="2 6" id="KW-0690">Ribosome biogenesis</keyword>
<accession>T1FMM6</accession>
<dbReference type="EnsemblMetazoa" id="HelroT185298">
    <property type="protein sequence ID" value="HelroP185298"/>
    <property type="gene ID" value="HelroG185298"/>
</dbReference>
<reference evidence="11" key="3">
    <citation type="submission" date="2015-06" db="UniProtKB">
        <authorList>
            <consortium name="EnsemblMetazoa"/>
        </authorList>
    </citation>
    <scope>IDENTIFICATION</scope>
</reference>
<sequence length="321" mass="36440">MSHNHKKIKYAKGGKKAFKEFRKHQHDDKTSEERFVTDMTAALENFNDSQASAELDKKIKFPFRLAMWDLGHCDPKKCSGRKLVRFGLVQELSLHQHFGGLVLSPIGVNCISPSDRSLIVNHGLCVVDCSWAKIDQTPFGKMKCHHLRLLPYLVAANPINYGRPWKLSCAEAYAAALYIVGMKEFGEVLLSKFKWGGSFYTMNKELLDRYAACESSADVIKVQNEYLEVRDVSDSNTDQPADRDPFDINSDEEFYNPNRPLNSQNDDGDDDEDDDDDEKLTCGKDKLILDDYDKDDDVSSDNDSDDDDLEPNCKKTSNTKK</sequence>
<evidence type="ECO:0000256" key="1">
    <source>
        <dbReference type="ARBA" id="ARBA00022490"/>
    </source>
</evidence>
<evidence type="ECO:0000256" key="5">
    <source>
        <dbReference type="ARBA" id="ARBA00022691"/>
    </source>
</evidence>
<dbReference type="Pfam" id="PF04034">
    <property type="entry name" value="Ribo_biogen_C"/>
    <property type="match status" value="1"/>
</dbReference>
<dbReference type="PANTHER" id="PTHR20426:SF0">
    <property type="entry name" value="18S RRNA AMINOCARBOXYPROPYLTRANSFERASE"/>
    <property type="match status" value="1"/>
</dbReference>
<dbReference type="FunCoup" id="T1FMM6">
    <property type="interactions" value="821"/>
</dbReference>
<comment type="function">
    <text evidence="6">Aminocarboxypropyltransferase that catalyzes the aminocarboxypropyl transfer on pseudouridine in 18S rRNA. It constitutes the last step in biosynthesis of the hypermodified N1-methyl-N3-(3-amino-3-carboxypropyl) pseudouridine (m1acp3-Psi).</text>
</comment>
<keyword evidence="1" id="KW-0963">Cytoplasm</keyword>
<feature type="domain" description="16S/18S rRNA aminocarboxypropyltransferase Tsr3 C-terminal" evidence="8">
    <location>
        <begin position="101"/>
        <end position="227"/>
    </location>
</feature>
<evidence type="ECO:0000256" key="7">
    <source>
        <dbReference type="SAM" id="MobiDB-lite"/>
    </source>
</evidence>
<feature type="compositionally biased region" description="Acidic residues" evidence="7">
    <location>
        <begin position="266"/>
        <end position="278"/>
    </location>
</feature>
<dbReference type="OrthoDB" id="10262062at2759"/>
<dbReference type="eggNOG" id="KOG3154">
    <property type="taxonomic scope" value="Eukaryota"/>
</dbReference>
<evidence type="ECO:0000256" key="4">
    <source>
        <dbReference type="ARBA" id="ARBA00022679"/>
    </source>
</evidence>
<dbReference type="CTD" id="20210075"/>
<evidence type="ECO:0000259" key="8">
    <source>
        <dbReference type="Pfam" id="PF04034"/>
    </source>
</evidence>
<feature type="binding site" evidence="6">
    <location>
        <position position="150"/>
    </location>
    <ligand>
        <name>S-adenosyl-L-methionine</name>
        <dbReference type="ChEBI" id="CHEBI:59789"/>
    </ligand>
</feature>
<organism evidence="11 12">
    <name type="scientific">Helobdella robusta</name>
    <name type="common">Californian leech</name>
    <dbReference type="NCBI Taxonomy" id="6412"/>
    <lineage>
        <taxon>Eukaryota</taxon>
        <taxon>Metazoa</taxon>
        <taxon>Spiralia</taxon>
        <taxon>Lophotrochozoa</taxon>
        <taxon>Annelida</taxon>
        <taxon>Clitellata</taxon>
        <taxon>Hirudinea</taxon>
        <taxon>Rhynchobdellida</taxon>
        <taxon>Glossiphoniidae</taxon>
        <taxon>Helobdella</taxon>
    </lineage>
</organism>
<dbReference type="HOGENOM" id="CLU_035060_2_1_1"/>
<dbReference type="InterPro" id="IPR007177">
    <property type="entry name" value="Tsr3_C"/>
</dbReference>
<dbReference type="AlphaFoldDB" id="T1FMM6"/>
<dbReference type="RefSeq" id="XP_009011284.1">
    <property type="nucleotide sequence ID" value="XM_009013036.1"/>
</dbReference>
<dbReference type="InParanoid" id="T1FMM6"/>
<name>T1FMM6_HELRO</name>
<evidence type="ECO:0000313" key="12">
    <source>
        <dbReference type="Proteomes" id="UP000015101"/>
    </source>
</evidence>
<reference evidence="12" key="1">
    <citation type="submission" date="2012-12" db="EMBL/GenBank/DDBJ databases">
        <authorList>
            <person name="Hellsten U."/>
            <person name="Grimwood J."/>
            <person name="Chapman J.A."/>
            <person name="Shapiro H."/>
            <person name="Aerts A."/>
            <person name="Otillar R.P."/>
            <person name="Terry A.Y."/>
            <person name="Boore J.L."/>
            <person name="Simakov O."/>
            <person name="Marletaz F."/>
            <person name="Cho S.-J."/>
            <person name="Edsinger-Gonzales E."/>
            <person name="Havlak P."/>
            <person name="Kuo D.-H."/>
            <person name="Larsson T."/>
            <person name="Lv J."/>
            <person name="Arendt D."/>
            <person name="Savage R."/>
            <person name="Osoegawa K."/>
            <person name="de Jong P."/>
            <person name="Lindberg D.R."/>
            <person name="Seaver E.C."/>
            <person name="Weisblat D.A."/>
            <person name="Putnam N.H."/>
            <person name="Grigoriev I.V."/>
            <person name="Rokhsar D.S."/>
        </authorList>
    </citation>
    <scope>NUCLEOTIDE SEQUENCE</scope>
</reference>
<dbReference type="HAMAP" id="MF_01116">
    <property type="entry name" value="TSR3"/>
    <property type="match status" value="1"/>
</dbReference>
<evidence type="ECO:0000256" key="2">
    <source>
        <dbReference type="ARBA" id="ARBA00022517"/>
    </source>
</evidence>
<keyword evidence="3 6" id="KW-0698">rRNA processing</keyword>
<keyword evidence="5 6" id="KW-0949">S-adenosyl-L-methionine</keyword>
<gene>
    <name evidence="11" type="primary">20210075</name>
    <name evidence="10" type="ORF">HELRODRAFT_185298</name>
</gene>
<feature type="domain" description="RNase L inhibitor RLI-like possible metal-binding" evidence="9">
    <location>
        <begin position="64"/>
        <end position="92"/>
    </location>
</feature>
<keyword evidence="4 6" id="KW-0808">Transferase</keyword>
<dbReference type="GO" id="GO:0106388">
    <property type="term" value="F:rRNA small subunit aminocarboxypropyltransferase activity"/>
    <property type="evidence" value="ECO:0007669"/>
    <property type="project" value="UniProtKB-EC"/>
</dbReference>
<dbReference type="OMA" id="MVGTHPR"/>
<dbReference type="PANTHER" id="PTHR20426">
    <property type="entry name" value="RIBOSOME BIOGENESIS PROTEIN TSR3 HOMOLOG"/>
    <property type="match status" value="1"/>
</dbReference>
<evidence type="ECO:0000256" key="3">
    <source>
        <dbReference type="ARBA" id="ARBA00022552"/>
    </source>
</evidence>
<dbReference type="GO" id="GO:1904047">
    <property type="term" value="F:S-adenosyl-L-methionine binding"/>
    <property type="evidence" value="ECO:0007669"/>
    <property type="project" value="UniProtKB-UniRule"/>
</dbReference>
<dbReference type="InterPro" id="IPR007209">
    <property type="entry name" value="RNaseL-inhib-like_metal-bd_dom"/>
</dbReference>
<feature type="binding site" evidence="6">
    <location>
        <position position="165"/>
    </location>
    <ligand>
        <name>S-adenosyl-L-methionine</name>
        <dbReference type="ChEBI" id="CHEBI:59789"/>
    </ligand>
</feature>